<protein>
    <submittedName>
        <fullName evidence="3">MarR family transcriptional regulator</fullName>
    </submittedName>
</protein>
<comment type="caution">
    <text evidence="3">The sequence shown here is derived from an EMBL/GenBank/DDBJ whole genome shotgun (WGS) entry which is preliminary data.</text>
</comment>
<evidence type="ECO:0000256" key="1">
    <source>
        <dbReference type="SAM" id="MobiDB-lite"/>
    </source>
</evidence>
<dbReference type="RefSeq" id="WP_132206292.1">
    <property type="nucleotide sequence ID" value="NZ_SMKY01000530.1"/>
</dbReference>
<feature type="compositionally biased region" description="Acidic residues" evidence="1">
    <location>
        <begin position="156"/>
        <end position="168"/>
    </location>
</feature>
<dbReference type="GO" id="GO:0003677">
    <property type="term" value="F:DNA binding"/>
    <property type="evidence" value="ECO:0007669"/>
    <property type="project" value="InterPro"/>
</dbReference>
<evidence type="ECO:0000313" key="3">
    <source>
        <dbReference type="EMBL" id="TDD60129.1"/>
    </source>
</evidence>
<name>A0A4R4ZQG8_9ACTN</name>
<feature type="compositionally biased region" description="Low complexity" evidence="1">
    <location>
        <begin position="125"/>
        <end position="155"/>
    </location>
</feature>
<reference evidence="3 4" key="1">
    <citation type="submission" date="2019-03" db="EMBL/GenBank/DDBJ databases">
        <title>Draft genome sequences of novel Actinobacteria.</title>
        <authorList>
            <person name="Sahin N."/>
            <person name="Ay H."/>
            <person name="Saygin H."/>
        </authorList>
    </citation>
    <scope>NUCLEOTIDE SEQUENCE [LARGE SCALE GENOMIC DNA]</scope>
    <source>
        <strain evidence="3 4">DSM 45941</strain>
    </source>
</reference>
<dbReference type="Proteomes" id="UP000295578">
    <property type="component" value="Unassembled WGS sequence"/>
</dbReference>
<proteinExistence type="predicted"/>
<dbReference type="EMBL" id="SMKY01000530">
    <property type="protein sequence ID" value="TDD60129.1"/>
    <property type="molecule type" value="Genomic_DNA"/>
</dbReference>
<evidence type="ECO:0000313" key="4">
    <source>
        <dbReference type="Proteomes" id="UP000295578"/>
    </source>
</evidence>
<feature type="compositionally biased region" description="Low complexity" evidence="1">
    <location>
        <begin position="14"/>
        <end position="35"/>
    </location>
</feature>
<dbReference type="GO" id="GO:0006355">
    <property type="term" value="P:regulation of DNA-templated transcription"/>
    <property type="evidence" value="ECO:0007669"/>
    <property type="project" value="InterPro"/>
</dbReference>
<dbReference type="InterPro" id="IPR036388">
    <property type="entry name" value="WH-like_DNA-bd_sf"/>
</dbReference>
<feature type="non-terminal residue" evidence="3">
    <location>
        <position position="291"/>
    </location>
</feature>
<dbReference type="Gene3D" id="1.10.10.10">
    <property type="entry name" value="Winged helix-like DNA-binding domain superfamily/Winged helix DNA-binding domain"/>
    <property type="match status" value="1"/>
</dbReference>
<sequence length="291" mass="28850">MAKTNIAAPDRAGTETAPDGPTAADDTAPAPGAGTRLDGAAAAVWNTLAGNPGTTVTVIAQAADMPKATARKALLALESQDLVVRTPGGRNGGKRAPDTWRPAEPGADQDDTAPHGTGTPDGDVPAAQDQTADTPAAEGATASENTTPTDTNTDAAEAEAEATDGEEEGMVAAAVTEASGALMELRDAVGVALTALEAGDRAAALTVAETIYAGSGKARRLVRAAANGRPRTASGRARSNPGELRGKVAAHLAAHPGAEFTPHEIGKVVGHSAGAIANALDRLVALGEAVT</sequence>
<feature type="region of interest" description="Disordered" evidence="1">
    <location>
        <begin position="84"/>
        <end position="168"/>
    </location>
</feature>
<dbReference type="AlphaFoldDB" id="A0A4R4ZQG8"/>
<feature type="region of interest" description="Disordered" evidence="1">
    <location>
        <begin position="1"/>
        <end position="36"/>
    </location>
</feature>
<organism evidence="3 4">
    <name type="scientific">Actinomadura darangshiensis</name>
    <dbReference type="NCBI Taxonomy" id="705336"/>
    <lineage>
        <taxon>Bacteria</taxon>
        <taxon>Bacillati</taxon>
        <taxon>Actinomycetota</taxon>
        <taxon>Actinomycetes</taxon>
        <taxon>Streptosporangiales</taxon>
        <taxon>Thermomonosporaceae</taxon>
        <taxon>Actinomadura</taxon>
    </lineage>
</organism>
<feature type="domain" description="HTH iclR-type" evidence="2">
    <location>
        <begin position="46"/>
        <end position="86"/>
    </location>
</feature>
<keyword evidence="4" id="KW-1185">Reference proteome</keyword>
<gene>
    <name evidence="3" type="ORF">E1293_45915</name>
</gene>
<dbReference type="InterPro" id="IPR036390">
    <property type="entry name" value="WH_DNA-bd_sf"/>
</dbReference>
<dbReference type="OrthoDB" id="3483797at2"/>
<dbReference type="Pfam" id="PF09339">
    <property type="entry name" value="HTH_IclR"/>
    <property type="match status" value="1"/>
</dbReference>
<evidence type="ECO:0000259" key="2">
    <source>
        <dbReference type="Pfam" id="PF09339"/>
    </source>
</evidence>
<dbReference type="SUPFAM" id="SSF46785">
    <property type="entry name" value="Winged helix' DNA-binding domain"/>
    <property type="match status" value="1"/>
</dbReference>
<accession>A0A4R4ZQG8</accession>
<dbReference type="InterPro" id="IPR005471">
    <property type="entry name" value="Tscrpt_reg_IclR_N"/>
</dbReference>